<accession>A0AAN0K3F5</accession>
<evidence type="ECO:0000259" key="2">
    <source>
        <dbReference type="PROSITE" id="PS50157"/>
    </source>
</evidence>
<dbReference type="KEGG" id="aqu:109593069"/>
<reference evidence="4" key="1">
    <citation type="journal article" date="2010" name="Nature">
        <title>The Amphimedon queenslandica genome and the evolution of animal complexity.</title>
        <authorList>
            <person name="Srivastava M."/>
            <person name="Simakov O."/>
            <person name="Chapman J."/>
            <person name="Fahey B."/>
            <person name="Gauthier M.E."/>
            <person name="Mitros T."/>
            <person name="Richards G.S."/>
            <person name="Conaco C."/>
            <person name="Dacre M."/>
            <person name="Hellsten U."/>
            <person name="Larroux C."/>
            <person name="Putnam N.H."/>
            <person name="Stanke M."/>
            <person name="Adamska M."/>
            <person name="Darling A."/>
            <person name="Degnan S.M."/>
            <person name="Oakley T.H."/>
            <person name="Plachetzki D.C."/>
            <person name="Zhai Y."/>
            <person name="Adamski M."/>
            <person name="Calcino A."/>
            <person name="Cummins S.F."/>
            <person name="Goodstein D.M."/>
            <person name="Harris C."/>
            <person name="Jackson D.J."/>
            <person name="Leys S.P."/>
            <person name="Shu S."/>
            <person name="Woodcroft B.J."/>
            <person name="Vervoort M."/>
            <person name="Kosik K.S."/>
            <person name="Manning G."/>
            <person name="Degnan B.M."/>
            <person name="Rokhsar D.S."/>
        </authorList>
    </citation>
    <scope>NUCLEOTIDE SEQUENCE [LARGE SCALE GENOMIC DNA]</scope>
</reference>
<dbReference type="Pfam" id="PF00096">
    <property type="entry name" value="zf-C2H2"/>
    <property type="match status" value="1"/>
</dbReference>
<keyword evidence="1" id="KW-0863">Zinc-finger</keyword>
<dbReference type="PROSITE" id="PS50157">
    <property type="entry name" value="ZINC_FINGER_C2H2_2"/>
    <property type="match status" value="1"/>
</dbReference>
<dbReference type="SMART" id="SM00355">
    <property type="entry name" value="ZnF_C2H2"/>
    <property type="match status" value="2"/>
</dbReference>
<evidence type="ECO:0000256" key="1">
    <source>
        <dbReference type="PROSITE-ProRule" id="PRU00042"/>
    </source>
</evidence>
<dbReference type="Gene3D" id="3.30.160.60">
    <property type="entry name" value="Classic Zinc Finger"/>
    <property type="match status" value="1"/>
</dbReference>
<dbReference type="GO" id="GO:0008270">
    <property type="term" value="F:zinc ion binding"/>
    <property type="evidence" value="ECO:0007669"/>
    <property type="project" value="UniProtKB-KW"/>
</dbReference>
<sequence length="170" mass="19451">MSDQVEVEAQSNSFQCDICLKSYNQKCSLSRHIKLKHEADGNKENSSGTILCPEDCTERFITMDQLIIHLCSCHNKAIDLVHQQFTTLAEFMQWKEQYETSSRSSFVLHSSPKERSSAGYVTYYYYCSRSGKYIGRGKGKRQLKIQGSSKLNNTEPKKFFISCKEATSSK</sequence>
<feature type="domain" description="C2H2-type" evidence="2">
    <location>
        <begin position="14"/>
        <end position="42"/>
    </location>
</feature>
<dbReference type="InterPro" id="IPR013087">
    <property type="entry name" value="Znf_C2H2_type"/>
</dbReference>
<protein>
    <recommendedName>
        <fullName evidence="2">C2H2-type domain-containing protein</fullName>
    </recommendedName>
</protein>
<dbReference type="EnsemblMetazoa" id="XM_020008322.1">
    <property type="protein sequence ID" value="XP_019863881.1"/>
    <property type="gene ID" value="LOC109593069"/>
</dbReference>
<dbReference type="SUPFAM" id="SSF57667">
    <property type="entry name" value="beta-beta-alpha zinc fingers"/>
    <property type="match status" value="1"/>
</dbReference>
<dbReference type="InterPro" id="IPR036236">
    <property type="entry name" value="Znf_C2H2_sf"/>
</dbReference>
<evidence type="ECO:0000313" key="4">
    <source>
        <dbReference type="Proteomes" id="UP000007879"/>
    </source>
</evidence>
<keyword evidence="1" id="KW-0862">Zinc</keyword>
<dbReference type="InterPro" id="IPR052797">
    <property type="entry name" value="RegFact_GeneExpr_CellDeath"/>
</dbReference>
<dbReference type="PANTHER" id="PTHR33936:SF24">
    <property type="entry name" value="C2H2-TYPE DOMAIN-CONTAINING PROTEIN"/>
    <property type="match status" value="1"/>
</dbReference>
<proteinExistence type="predicted"/>
<dbReference type="PANTHER" id="PTHR33936">
    <property type="entry name" value="PROTEIN CBG17840"/>
    <property type="match status" value="1"/>
</dbReference>
<reference evidence="3" key="2">
    <citation type="submission" date="2024-06" db="UniProtKB">
        <authorList>
            <consortium name="EnsemblMetazoa"/>
        </authorList>
    </citation>
    <scope>IDENTIFICATION</scope>
</reference>
<dbReference type="GeneID" id="109593069"/>
<organism evidence="3 4">
    <name type="scientific">Amphimedon queenslandica</name>
    <name type="common">Sponge</name>
    <dbReference type="NCBI Taxonomy" id="400682"/>
    <lineage>
        <taxon>Eukaryota</taxon>
        <taxon>Metazoa</taxon>
        <taxon>Porifera</taxon>
        <taxon>Demospongiae</taxon>
        <taxon>Heteroscleromorpha</taxon>
        <taxon>Haplosclerida</taxon>
        <taxon>Niphatidae</taxon>
        <taxon>Amphimedon</taxon>
    </lineage>
</organism>
<dbReference type="PROSITE" id="PS00028">
    <property type="entry name" value="ZINC_FINGER_C2H2_1"/>
    <property type="match status" value="2"/>
</dbReference>
<keyword evidence="1" id="KW-0479">Metal-binding</keyword>
<evidence type="ECO:0000313" key="3">
    <source>
        <dbReference type="EnsemblMetazoa" id="XP_019863881.1"/>
    </source>
</evidence>
<dbReference type="Proteomes" id="UP000007879">
    <property type="component" value="Unassembled WGS sequence"/>
</dbReference>
<keyword evidence="4" id="KW-1185">Reference proteome</keyword>
<dbReference type="AlphaFoldDB" id="A0AAN0K3F5"/>
<name>A0AAN0K3F5_AMPQE</name>
<dbReference type="RefSeq" id="XP_019863881.1">
    <property type="nucleotide sequence ID" value="XM_020008322.1"/>
</dbReference>